<dbReference type="EMBL" id="GL377302">
    <property type="protein sequence ID" value="EFJ01874.1"/>
    <property type="molecule type" value="Genomic_DNA"/>
</dbReference>
<evidence type="ECO:0000313" key="3">
    <source>
        <dbReference type="Proteomes" id="UP000007431"/>
    </source>
</evidence>
<dbReference type="HOGENOM" id="CLU_536550_0_0_1"/>
<proteinExistence type="predicted"/>
<dbReference type="GeneID" id="9588257"/>
<dbReference type="InParanoid" id="D8PJT8"/>
<dbReference type="OrthoDB" id="3043119at2759"/>
<feature type="region of interest" description="Disordered" evidence="1">
    <location>
        <begin position="198"/>
        <end position="225"/>
    </location>
</feature>
<accession>D8PJT8</accession>
<gene>
    <name evidence="2" type="ORF">SCHCODRAFT_230807</name>
</gene>
<sequence>MKLQRSEGTAQAAIARVLLAMSGRTLSINIVHYLVSNAKALEAGMLGGTRSAYDLAVKRGGYLIQMHANDLVIKAYPDLCAMSPEILEVSSRVLVDDMVLDALAKVSNIWRGKTPLKVAGNLLRAIVGCIDTADNGTPNARSLVTALLDPFVGPAVHGCISRQRQSVTIAEPDYEFTFELRLQHTPPELSARDFEQQGHPISTATPPAQASADAPGGASTSKRLRANNVGATSTLTAHAEGSGLEPPQKKRKTDSGALLAFLEHEYVQSEQSGSRHSRAATKVHIKKVQIKKGGFKEQLVISSLNDLVDKGPLQHVLEMECIFLQGPLTYGDQSDALIGEDILQYVVMTAIHRAAPPGALSERGITLAMEHLLGSEMTKRIEKALGMSELGDNFFCAIGRASHHQPLENLRARITEIYAPLISSAVKAVAPLRSRTDDIYGTRSLAAQRQHLRDVIRLGENGIIFHLGLTPFEAVMGTDKQIVAAMLNQDVFKDIGIIRHWQQLMRRS</sequence>
<feature type="compositionally biased region" description="Polar residues" evidence="1">
    <location>
        <begin position="199"/>
        <end position="208"/>
    </location>
</feature>
<reference evidence="2 3" key="1">
    <citation type="journal article" date="2010" name="Nat. Biotechnol.">
        <title>Genome sequence of the model mushroom Schizophyllum commune.</title>
        <authorList>
            <person name="Ohm R.A."/>
            <person name="de Jong J.F."/>
            <person name="Lugones L.G."/>
            <person name="Aerts A."/>
            <person name="Kothe E."/>
            <person name="Stajich J.E."/>
            <person name="de Vries R.P."/>
            <person name="Record E."/>
            <person name="Levasseur A."/>
            <person name="Baker S.E."/>
            <person name="Bartholomew K.A."/>
            <person name="Coutinho P.M."/>
            <person name="Erdmann S."/>
            <person name="Fowler T.J."/>
            <person name="Gathman A.C."/>
            <person name="Lombard V."/>
            <person name="Henrissat B."/>
            <person name="Knabe N."/>
            <person name="Kuees U."/>
            <person name="Lilly W.W."/>
            <person name="Lindquist E."/>
            <person name="Lucas S."/>
            <person name="Magnuson J.K."/>
            <person name="Piumi F."/>
            <person name="Raudaskoski M."/>
            <person name="Salamov A."/>
            <person name="Schmutz J."/>
            <person name="Schwarze F.W.M.R."/>
            <person name="vanKuyk P.A."/>
            <person name="Horton J.S."/>
            <person name="Grigoriev I.V."/>
            <person name="Woesten H.A.B."/>
        </authorList>
    </citation>
    <scope>NUCLEOTIDE SEQUENCE [LARGE SCALE GENOMIC DNA]</scope>
    <source>
        <strain evidence="3">H4-8 / FGSC 9210</strain>
    </source>
</reference>
<dbReference type="AlphaFoldDB" id="D8PJT8"/>
<dbReference type="VEuPathDB" id="FungiDB:SCHCODRAFT_02576434"/>
<dbReference type="KEGG" id="scm:SCHCO_02576434"/>
<name>D8PJT8_SCHCM</name>
<keyword evidence="3" id="KW-1185">Reference proteome</keyword>
<protein>
    <submittedName>
        <fullName evidence="2">Uncharacterized protein</fullName>
    </submittedName>
</protein>
<evidence type="ECO:0000256" key="1">
    <source>
        <dbReference type="SAM" id="MobiDB-lite"/>
    </source>
</evidence>
<evidence type="ECO:0000313" key="2">
    <source>
        <dbReference type="EMBL" id="EFJ01874.1"/>
    </source>
</evidence>
<dbReference type="Proteomes" id="UP000007431">
    <property type="component" value="Unassembled WGS sequence"/>
</dbReference>
<dbReference type="RefSeq" id="XP_003036776.1">
    <property type="nucleotide sequence ID" value="XM_003036730.1"/>
</dbReference>
<organism evidence="3">
    <name type="scientific">Schizophyllum commune (strain H4-8 / FGSC 9210)</name>
    <name type="common">Split gill fungus</name>
    <dbReference type="NCBI Taxonomy" id="578458"/>
    <lineage>
        <taxon>Eukaryota</taxon>
        <taxon>Fungi</taxon>
        <taxon>Dikarya</taxon>
        <taxon>Basidiomycota</taxon>
        <taxon>Agaricomycotina</taxon>
        <taxon>Agaricomycetes</taxon>
        <taxon>Agaricomycetidae</taxon>
        <taxon>Agaricales</taxon>
        <taxon>Schizophyllaceae</taxon>
        <taxon>Schizophyllum</taxon>
    </lineage>
</organism>